<dbReference type="Pfam" id="PF00447">
    <property type="entry name" value="HSF_DNA-bind"/>
    <property type="match status" value="1"/>
</dbReference>
<evidence type="ECO:0000313" key="7">
    <source>
        <dbReference type="Proteomes" id="UP000266841"/>
    </source>
</evidence>
<feature type="compositionally biased region" description="Polar residues" evidence="4">
    <location>
        <begin position="445"/>
        <end position="455"/>
    </location>
</feature>
<keyword evidence="2" id="KW-0238">DNA-binding</keyword>
<feature type="compositionally biased region" description="Pro residues" evidence="4">
    <location>
        <begin position="390"/>
        <end position="401"/>
    </location>
</feature>
<keyword evidence="7" id="KW-1185">Reference proteome</keyword>
<evidence type="ECO:0000256" key="1">
    <source>
        <dbReference type="ARBA" id="ARBA00004123"/>
    </source>
</evidence>
<feature type="compositionally biased region" description="Polar residues" evidence="4">
    <location>
        <begin position="333"/>
        <end position="347"/>
    </location>
</feature>
<organism evidence="6 7">
    <name type="scientific">Thalassiosira oceanica</name>
    <name type="common">Marine diatom</name>
    <dbReference type="NCBI Taxonomy" id="159749"/>
    <lineage>
        <taxon>Eukaryota</taxon>
        <taxon>Sar</taxon>
        <taxon>Stramenopiles</taxon>
        <taxon>Ochrophyta</taxon>
        <taxon>Bacillariophyta</taxon>
        <taxon>Coscinodiscophyceae</taxon>
        <taxon>Thalassiosirophycidae</taxon>
        <taxon>Thalassiosirales</taxon>
        <taxon>Thalassiosiraceae</taxon>
        <taxon>Thalassiosira</taxon>
    </lineage>
</organism>
<evidence type="ECO:0000256" key="4">
    <source>
        <dbReference type="SAM" id="MobiDB-lite"/>
    </source>
</evidence>
<dbReference type="InterPro" id="IPR036390">
    <property type="entry name" value="WH_DNA-bd_sf"/>
</dbReference>
<name>K0T5S2_THAOC</name>
<evidence type="ECO:0000256" key="2">
    <source>
        <dbReference type="ARBA" id="ARBA00023125"/>
    </source>
</evidence>
<feature type="region of interest" description="Disordered" evidence="4">
    <location>
        <begin position="311"/>
        <end position="406"/>
    </location>
</feature>
<dbReference type="OrthoDB" id="46283at2759"/>
<feature type="compositionally biased region" description="Basic and acidic residues" evidence="4">
    <location>
        <begin position="311"/>
        <end position="329"/>
    </location>
</feature>
<feature type="region of interest" description="Disordered" evidence="4">
    <location>
        <begin position="263"/>
        <end position="284"/>
    </location>
</feature>
<feature type="domain" description="HSF-type DNA-binding" evidence="5">
    <location>
        <begin position="219"/>
        <end position="259"/>
    </location>
</feature>
<proteinExistence type="predicted"/>
<dbReference type="EMBL" id="AGNL01011031">
    <property type="protein sequence ID" value="EJK68646.1"/>
    <property type="molecule type" value="Genomic_DNA"/>
</dbReference>
<dbReference type="InterPro" id="IPR036388">
    <property type="entry name" value="WH-like_DNA-bd_sf"/>
</dbReference>
<dbReference type="Gene3D" id="1.10.10.10">
    <property type="entry name" value="Winged helix-like DNA-binding domain superfamily/Winged helix DNA-binding domain"/>
    <property type="match status" value="1"/>
</dbReference>
<dbReference type="GO" id="GO:0043565">
    <property type="term" value="F:sequence-specific DNA binding"/>
    <property type="evidence" value="ECO:0007669"/>
    <property type="project" value="InterPro"/>
</dbReference>
<reference evidence="6 7" key="1">
    <citation type="journal article" date="2012" name="Genome Biol.">
        <title>Genome and low-iron response of an oceanic diatom adapted to chronic iron limitation.</title>
        <authorList>
            <person name="Lommer M."/>
            <person name="Specht M."/>
            <person name="Roy A.S."/>
            <person name="Kraemer L."/>
            <person name="Andreson R."/>
            <person name="Gutowska M.A."/>
            <person name="Wolf J."/>
            <person name="Bergner S.V."/>
            <person name="Schilhabel M.B."/>
            <person name="Klostermeier U.C."/>
            <person name="Beiko R.G."/>
            <person name="Rosenstiel P."/>
            <person name="Hippler M."/>
            <person name="Laroche J."/>
        </authorList>
    </citation>
    <scope>NUCLEOTIDE SEQUENCE [LARGE SCALE GENOMIC DNA]</scope>
    <source>
        <strain evidence="6 7">CCMP1005</strain>
    </source>
</reference>
<accession>K0T5S2</accession>
<evidence type="ECO:0000256" key="3">
    <source>
        <dbReference type="ARBA" id="ARBA00023242"/>
    </source>
</evidence>
<comment type="subcellular location">
    <subcellularLocation>
        <location evidence="1">Nucleus</location>
    </subcellularLocation>
</comment>
<evidence type="ECO:0000313" key="6">
    <source>
        <dbReference type="EMBL" id="EJK68646.1"/>
    </source>
</evidence>
<sequence length="546" mass="61485">PGAAHKQRNDDACDFSRISDSLRRRCNSTAAALCNFVDWEANYGLHHEASPSADGRIGLNKLSWSKVNSEPVTSITPARYSIVSSGRVDAVPFVRPTRVPGWPYSTRSIFKPPRVGGRHRAIPFGVEKHGRLCEQTHEEIHHTYRDFSRFLISGGELRKVGASVSTVYTQARKSLTNLFHLKCKRAGNNFPAKLHRILSDDRNNDVITWLNALSLFGLVSFTRQLNAWGFKRLYQNGPNCRSFYHECFLRDMPELTPMIALVPPNQGKHAPNPDGEPNFDDITRRYPVPPVELEEEEVPGVPAVLHQVELDDHSKSWTESSASKRRDLPPKNQRMSQSRSLNPQATYPSFEYSRPTYHPASSQHGRYHDHPAPSAQSHGYIHDRHYPGYYYPPAPPPPQSPQHPRDELQMHSVAAFEDEKWWARCPPQPLSLLSTSSNRDKQRAMNEQNTNNGLGQDTGDPYAPIPHAEQSRHGGSSDQGASLPDDSLERVSRLFLGTTESEMHDEESDGRDSYSAGGAVKSEIQVSKSEDTAEQVSRMFLERRTV</sequence>
<evidence type="ECO:0000259" key="5">
    <source>
        <dbReference type="Pfam" id="PF00447"/>
    </source>
</evidence>
<dbReference type="InterPro" id="IPR000232">
    <property type="entry name" value="HSF_DNA-bd"/>
</dbReference>
<dbReference type="AlphaFoldDB" id="K0T5S2"/>
<comment type="caution">
    <text evidence="6">The sequence shown here is derived from an EMBL/GenBank/DDBJ whole genome shotgun (WGS) entry which is preliminary data.</text>
</comment>
<feature type="region of interest" description="Disordered" evidence="4">
    <location>
        <begin position="432"/>
        <end position="534"/>
    </location>
</feature>
<protein>
    <recommendedName>
        <fullName evidence="5">HSF-type DNA-binding domain-containing protein</fullName>
    </recommendedName>
</protein>
<gene>
    <name evidence="6" type="ORF">THAOC_10155</name>
</gene>
<feature type="non-terminal residue" evidence="6">
    <location>
        <position position="1"/>
    </location>
</feature>
<dbReference type="GO" id="GO:0005634">
    <property type="term" value="C:nucleus"/>
    <property type="evidence" value="ECO:0007669"/>
    <property type="project" value="UniProtKB-SubCell"/>
</dbReference>
<keyword evidence="3" id="KW-0539">Nucleus</keyword>
<dbReference type="SUPFAM" id="SSF46785">
    <property type="entry name" value="Winged helix' DNA-binding domain"/>
    <property type="match status" value="1"/>
</dbReference>
<dbReference type="GO" id="GO:0003700">
    <property type="term" value="F:DNA-binding transcription factor activity"/>
    <property type="evidence" value="ECO:0007669"/>
    <property type="project" value="InterPro"/>
</dbReference>
<dbReference type="Proteomes" id="UP000266841">
    <property type="component" value="Unassembled WGS sequence"/>
</dbReference>